<dbReference type="Proteomes" id="UP000314982">
    <property type="component" value="Unassembled WGS sequence"/>
</dbReference>
<dbReference type="Gene3D" id="3.10.20.90">
    <property type="entry name" value="Phosphatidylinositol 3-kinase Catalytic Subunit, Chain A, domain 1"/>
    <property type="match status" value="1"/>
</dbReference>
<dbReference type="InterPro" id="IPR022617">
    <property type="entry name" value="Rad60/SUMO-like_dom"/>
</dbReference>
<organism evidence="3 4">
    <name type="scientific">Hucho hucho</name>
    <name type="common">huchen</name>
    <dbReference type="NCBI Taxonomy" id="62062"/>
    <lineage>
        <taxon>Eukaryota</taxon>
        <taxon>Metazoa</taxon>
        <taxon>Chordata</taxon>
        <taxon>Craniata</taxon>
        <taxon>Vertebrata</taxon>
        <taxon>Euteleostomi</taxon>
        <taxon>Actinopterygii</taxon>
        <taxon>Neopterygii</taxon>
        <taxon>Teleostei</taxon>
        <taxon>Protacanthopterygii</taxon>
        <taxon>Salmoniformes</taxon>
        <taxon>Salmonidae</taxon>
        <taxon>Salmoninae</taxon>
        <taxon>Hucho</taxon>
    </lineage>
</organism>
<dbReference type="AlphaFoldDB" id="A0A4W5JTL4"/>
<dbReference type="PANTHER" id="PTHR10562">
    <property type="entry name" value="SMALL UBIQUITIN-RELATED MODIFIER"/>
    <property type="match status" value="1"/>
</dbReference>
<sequence>MEWQYSNALPYLLIPSFLQCFNSHSREATVVRFDGQPINETDTPVQLEMEDEDSIDVFQQQTGGLY</sequence>
<protein>
    <recommendedName>
        <fullName evidence="2">Rad60/SUMO-like domain-containing protein</fullName>
    </recommendedName>
</protein>
<keyword evidence="4" id="KW-1185">Reference proteome</keyword>
<accession>A0A4W5JTL4</accession>
<keyword evidence="1" id="KW-1017">Isopeptide bond</keyword>
<dbReference type="SUPFAM" id="SSF54236">
    <property type="entry name" value="Ubiquitin-like"/>
    <property type="match status" value="1"/>
</dbReference>
<reference evidence="4" key="1">
    <citation type="submission" date="2018-06" db="EMBL/GenBank/DDBJ databases">
        <title>Genome assembly of Danube salmon.</title>
        <authorList>
            <person name="Macqueen D.J."/>
            <person name="Gundappa M.K."/>
        </authorList>
    </citation>
    <scope>NUCLEOTIDE SEQUENCE [LARGE SCALE GENOMIC DNA]</scope>
</reference>
<feature type="domain" description="Rad60/SUMO-like" evidence="2">
    <location>
        <begin position="27"/>
        <end position="57"/>
    </location>
</feature>
<dbReference type="Pfam" id="PF11976">
    <property type="entry name" value="Rad60-SLD"/>
    <property type="match status" value="1"/>
</dbReference>
<name>A0A4W5JTL4_9TELE</name>
<evidence type="ECO:0000313" key="3">
    <source>
        <dbReference type="Ensembl" id="ENSHHUP00000008298.1"/>
    </source>
</evidence>
<proteinExistence type="predicted"/>
<dbReference type="GeneTree" id="ENSGT01110000269479"/>
<evidence type="ECO:0000259" key="2">
    <source>
        <dbReference type="Pfam" id="PF11976"/>
    </source>
</evidence>
<reference evidence="3" key="2">
    <citation type="submission" date="2025-08" db="UniProtKB">
        <authorList>
            <consortium name="Ensembl"/>
        </authorList>
    </citation>
    <scope>IDENTIFICATION</scope>
</reference>
<dbReference type="InterPro" id="IPR029071">
    <property type="entry name" value="Ubiquitin-like_domsf"/>
</dbReference>
<dbReference type="STRING" id="62062.ENSHHUP00000008298"/>
<evidence type="ECO:0000256" key="1">
    <source>
        <dbReference type="ARBA" id="ARBA00022499"/>
    </source>
</evidence>
<evidence type="ECO:0000313" key="4">
    <source>
        <dbReference type="Proteomes" id="UP000314982"/>
    </source>
</evidence>
<reference evidence="3" key="3">
    <citation type="submission" date="2025-09" db="UniProtKB">
        <authorList>
            <consortium name="Ensembl"/>
        </authorList>
    </citation>
    <scope>IDENTIFICATION</scope>
</reference>
<dbReference type="Ensembl" id="ENSHHUT00000008548.1">
    <property type="protein sequence ID" value="ENSHHUP00000008298.1"/>
    <property type="gene ID" value="ENSHHUG00000005093.1"/>
</dbReference>